<protein>
    <submittedName>
        <fullName evidence="3">DUF4134 domain-containing protein</fullName>
    </submittedName>
</protein>
<dbReference type="RefSeq" id="WP_185270013.1">
    <property type="nucleotide sequence ID" value="NZ_CP055155.1"/>
</dbReference>
<dbReference type="EMBL" id="CP055155">
    <property type="protein sequence ID" value="QNF31347.1"/>
    <property type="molecule type" value="Genomic_DNA"/>
</dbReference>
<evidence type="ECO:0000256" key="2">
    <source>
        <dbReference type="SAM" id="SignalP"/>
    </source>
</evidence>
<dbReference type="InterPro" id="IPR025408">
    <property type="entry name" value="DUF4134"/>
</dbReference>
<gene>
    <name evidence="3" type="ORF">HUW51_00905</name>
</gene>
<sequence length="105" mass="11113">MKTYLFSNLTRRVLLVVAGFSYAFATQAQGAKGIDAGASELATYIDPVANLILTIGAIVGLVGGVRCYIKWNSGDNDVQKSVMGWMGSCVFLLCVGVIVKAMFGV</sequence>
<feature type="signal peptide" evidence="2">
    <location>
        <begin position="1"/>
        <end position="28"/>
    </location>
</feature>
<evidence type="ECO:0000313" key="3">
    <source>
        <dbReference type="EMBL" id="QNF31347.1"/>
    </source>
</evidence>
<feature type="transmembrane region" description="Helical" evidence="1">
    <location>
        <begin position="81"/>
        <end position="103"/>
    </location>
</feature>
<organism evidence="3 4">
    <name type="scientific">Adhaeribacter swui</name>
    <dbReference type="NCBI Taxonomy" id="2086471"/>
    <lineage>
        <taxon>Bacteria</taxon>
        <taxon>Pseudomonadati</taxon>
        <taxon>Bacteroidota</taxon>
        <taxon>Cytophagia</taxon>
        <taxon>Cytophagales</taxon>
        <taxon>Hymenobacteraceae</taxon>
        <taxon>Adhaeribacter</taxon>
    </lineage>
</organism>
<evidence type="ECO:0000256" key="1">
    <source>
        <dbReference type="SAM" id="Phobius"/>
    </source>
</evidence>
<dbReference type="AlphaFoldDB" id="A0A7G7G2G3"/>
<dbReference type="KEGG" id="aswu:HUW51_00905"/>
<feature type="chain" id="PRO_5028924402" evidence="2">
    <location>
        <begin position="29"/>
        <end position="105"/>
    </location>
</feature>
<keyword evidence="1" id="KW-0812">Transmembrane</keyword>
<geneLocation type="plasmid" evidence="3 4">
    <name>unnamed2</name>
</geneLocation>
<name>A0A7G7G2G3_9BACT</name>
<keyword evidence="2" id="KW-0732">Signal</keyword>
<keyword evidence="1" id="KW-1133">Transmembrane helix</keyword>
<keyword evidence="1" id="KW-0472">Membrane</keyword>
<feature type="transmembrane region" description="Helical" evidence="1">
    <location>
        <begin position="49"/>
        <end position="69"/>
    </location>
</feature>
<accession>A0A7G7G2G3</accession>
<keyword evidence="4" id="KW-1185">Reference proteome</keyword>
<evidence type="ECO:0000313" key="4">
    <source>
        <dbReference type="Proteomes" id="UP000515237"/>
    </source>
</evidence>
<reference evidence="3 4" key="1">
    <citation type="journal article" date="2018" name="Int. J. Syst. Evol. Microbiol.">
        <title>Adhaeribacter swui sp. nov., isolated from wet mud.</title>
        <authorList>
            <person name="Kim D.U."/>
            <person name="Kim K.W."/>
            <person name="Kang M.S."/>
            <person name="Kim J.Y."/>
            <person name="Jang J.H."/>
            <person name="Kim M.K."/>
        </authorList>
    </citation>
    <scope>NUCLEOTIDE SEQUENCE [LARGE SCALE GENOMIC DNA]</scope>
    <source>
        <strain evidence="3 4">KCTC 52873</strain>
        <plasmid evidence="3">unnamed2</plasmid>
    </source>
</reference>
<dbReference type="Proteomes" id="UP000515237">
    <property type="component" value="Plasmid unnamed2"/>
</dbReference>
<proteinExistence type="predicted"/>
<dbReference type="Pfam" id="PF13572">
    <property type="entry name" value="DUF4134"/>
    <property type="match status" value="1"/>
</dbReference>
<keyword evidence="3" id="KW-0614">Plasmid</keyword>